<sequence length="59" mass="6742">MSLHEELVAQFQTYIAESTRFEEKGIKASAARARKALAEISKLCKERRKEIQDSKTAED</sequence>
<dbReference type="EMBL" id="JADIMT010000067">
    <property type="protein sequence ID" value="MBO8436417.1"/>
    <property type="molecule type" value="Genomic_DNA"/>
</dbReference>
<gene>
    <name evidence="3" type="ORF">IAA97_05515</name>
</gene>
<dbReference type="InterPro" id="IPR010886">
    <property type="entry name" value="Hc1"/>
</dbReference>
<evidence type="ECO:0000313" key="4">
    <source>
        <dbReference type="Proteomes" id="UP000823615"/>
    </source>
</evidence>
<dbReference type="GO" id="GO:0030527">
    <property type="term" value="F:structural constituent of chromatin"/>
    <property type="evidence" value="ECO:0007669"/>
    <property type="project" value="InterPro"/>
</dbReference>
<evidence type="ECO:0000256" key="1">
    <source>
        <dbReference type="ARBA" id="ARBA00002333"/>
    </source>
</evidence>
<proteinExistence type="inferred from homology"/>
<evidence type="ECO:0000313" key="3">
    <source>
        <dbReference type="EMBL" id="MBO8436417.1"/>
    </source>
</evidence>
<organism evidence="3 4">
    <name type="scientific">Candidatus Ornithospirochaeta stercoripullorum</name>
    <dbReference type="NCBI Taxonomy" id="2840899"/>
    <lineage>
        <taxon>Bacteria</taxon>
        <taxon>Pseudomonadati</taxon>
        <taxon>Spirochaetota</taxon>
        <taxon>Spirochaetia</taxon>
        <taxon>Spirochaetales</taxon>
        <taxon>Spirochaetaceae</taxon>
        <taxon>Spirochaetaceae incertae sedis</taxon>
        <taxon>Candidatus Ornithospirochaeta</taxon>
    </lineage>
</organism>
<protein>
    <recommendedName>
        <fullName evidence="5">Histone H1</fullName>
    </recommendedName>
</protein>
<comment type="similarity">
    <text evidence="2">Belongs to the histone H1/H5 family. HCT subfamily.</text>
</comment>
<evidence type="ECO:0008006" key="5">
    <source>
        <dbReference type="Google" id="ProtNLM"/>
    </source>
</evidence>
<comment type="function">
    <text evidence="1">Might have a role analogous to that of eukaryotic histone proteins.</text>
</comment>
<accession>A0A9D9H5Z6</accession>
<dbReference type="AlphaFoldDB" id="A0A9D9H5Z6"/>
<name>A0A9D9H5Z6_9SPIO</name>
<evidence type="ECO:0000256" key="2">
    <source>
        <dbReference type="ARBA" id="ARBA00008424"/>
    </source>
</evidence>
<dbReference type="Pfam" id="PF07432">
    <property type="entry name" value="Hc1"/>
    <property type="match status" value="1"/>
</dbReference>
<comment type="caution">
    <text evidence="3">The sequence shown here is derived from an EMBL/GenBank/DDBJ whole genome shotgun (WGS) entry which is preliminary data.</text>
</comment>
<reference evidence="3" key="2">
    <citation type="journal article" date="2021" name="PeerJ">
        <title>Extensive microbial diversity within the chicken gut microbiome revealed by metagenomics and culture.</title>
        <authorList>
            <person name="Gilroy R."/>
            <person name="Ravi A."/>
            <person name="Getino M."/>
            <person name="Pursley I."/>
            <person name="Horton D.L."/>
            <person name="Alikhan N.F."/>
            <person name="Baker D."/>
            <person name="Gharbi K."/>
            <person name="Hall N."/>
            <person name="Watson M."/>
            <person name="Adriaenssens E.M."/>
            <person name="Foster-Nyarko E."/>
            <person name="Jarju S."/>
            <person name="Secka A."/>
            <person name="Antonio M."/>
            <person name="Oren A."/>
            <person name="Chaudhuri R.R."/>
            <person name="La Ragione R."/>
            <person name="Hildebrand F."/>
            <person name="Pallen M.J."/>
        </authorList>
    </citation>
    <scope>NUCLEOTIDE SEQUENCE</scope>
    <source>
        <strain evidence="3">7293</strain>
    </source>
</reference>
<dbReference type="GO" id="GO:0003677">
    <property type="term" value="F:DNA binding"/>
    <property type="evidence" value="ECO:0007669"/>
    <property type="project" value="InterPro"/>
</dbReference>
<dbReference type="Proteomes" id="UP000823615">
    <property type="component" value="Unassembled WGS sequence"/>
</dbReference>
<reference evidence="3" key="1">
    <citation type="submission" date="2020-10" db="EMBL/GenBank/DDBJ databases">
        <authorList>
            <person name="Gilroy R."/>
        </authorList>
    </citation>
    <scope>NUCLEOTIDE SEQUENCE</scope>
    <source>
        <strain evidence="3">7293</strain>
    </source>
</reference>